<comment type="caution">
    <text evidence="1">The sequence shown here is derived from an EMBL/GenBank/DDBJ whole genome shotgun (WGS) entry which is preliminary data.</text>
</comment>
<organism evidence="1 2">
    <name type="scientific">Dioscorea alata</name>
    <name type="common">Purple yam</name>
    <dbReference type="NCBI Taxonomy" id="55571"/>
    <lineage>
        <taxon>Eukaryota</taxon>
        <taxon>Viridiplantae</taxon>
        <taxon>Streptophyta</taxon>
        <taxon>Embryophyta</taxon>
        <taxon>Tracheophyta</taxon>
        <taxon>Spermatophyta</taxon>
        <taxon>Magnoliopsida</taxon>
        <taxon>Liliopsida</taxon>
        <taxon>Dioscoreales</taxon>
        <taxon>Dioscoreaceae</taxon>
        <taxon>Dioscorea</taxon>
    </lineage>
</organism>
<gene>
    <name evidence="1" type="ORF">IHE45_14G130100</name>
</gene>
<proteinExistence type="predicted"/>
<name>A0ACB7UVC7_DIOAL</name>
<sequence length="317" mass="36278">MKREEEQKRTLFGINLSEKTRWQQFLLCSGGFFIGYLVNGVCEEYVYNRQGFSYGWYFTFVQGFVYLALIRLHGFTMDHVVNPWSSYVKLSAVLMASHGLTKGSLAFLNYPAQLMFKSTKVLPVMVMGAFIPGLRRKYPAHEYFSAILLVLGLILFTLADSQTSPNFSVIGVFMVCGALIMDSFLGNLQEAIFTMNPETTQMEMLYCSTTVGLPMLIPPMIFTGELIKAWNSCYEVTTARKAVTLLLSYMIFKKALTEQHATGLILIAMGIIIKLIPDNKQPHPHNHIQRQQWQQKQKQNEEQELQEPEEEERRPLV</sequence>
<evidence type="ECO:0000313" key="1">
    <source>
        <dbReference type="EMBL" id="KAH7664606.1"/>
    </source>
</evidence>
<evidence type="ECO:0000313" key="2">
    <source>
        <dbReference type="Proteomes" id="UP000827976"/>
    </source>
</evidence>
<protein>
    <submittedName>
        <fullName evidence="1">UAA transporter protein</fullName>
    </submittedName>
</protein>
<dbReference type="EMBL" id="CM037024">
    <property type="protein sequence ID" value="KAH7664606.1"/>
    <property type="molecule type" value="Genomic_DNA"/>
</dbReference>
<accession>A0ACB7UVC7</accession>
<dbReference type="Proteomes" id="UP000827976">
    <property type="component" value="Chromosome 14"/>
</dbReference>
<keyword evidence="2" id="KW-1185">Reference proteome</keyword>
<reference evidence="2" key="1">
    <citation type="journal article" date="2022" name="Nat. Commun.">
        <title>Chromosome evolution and the genetic basis of agronomically important traits in greater yam.</title>
        <authorList>
            <person name="Bredeson J.V."/>
            <person name="Lyons J.B."/>
            <person name="Oniyinde I.O."/>
            <person name="Okereke N.R."/>
            <person name="Kolade O."/>
            <person name="Nnabue I."/>
            <person name="Nwadili C.O."/>
            <person name="Hribova E."/>
            <person name="Parker M."/>
            <person name="Nwogha J."/>
            <person name="Shu S."/>
            <person name="Carlson J."/>
            <person name="Kariba R."/>
            <person name="Muthemba S."/>
            <person name="Knop K."/>
            <person name="Barton G.J."/>
            <person name="Sherwood A.V."/>
            <person name="Lopez-Montes A."/>
            <person name="Asiedu R."/>
            <person name="Jamnadass R."/>
            <person name="Muchugi A."/>
            <person name="Goodstein D."/>
            <person name="Egesi C.N."/>
            <person name="Featherston J."/>
            <person name="Asfaw A."/>
            <person name="Simpson G.G."/>
            <person name="Dolezel J."/>
            <person name="Hendre P.S."/>
            <person name="Van Deynze A."/>
            <person name="Kumar P.L."/>
            <person name="Obidiegwu J.E."/>
            <person name="Bhattacharjee R."/>
            <person name="Rokhsar D.S."/>
        </authorList>
    </citation>
    <scope>NUCLEOTIDE SEQUENCE [LARGE SCALE GENOMIC DNA]</scope>
    <source>
        <strain evidence="2">cv. TDa95/00328</strain>
    </source>
</reference>